<dbReference type="OrthoDB" id="200074at2"/>
<accession>A0A5R8PJA8</accession>
<proteinExistence type="predicted"/>
<dbReference type="PANTHER" id="PTHR34849">
    <property type="entry name" value="SSL5025 PROTEIN"/>
    <property type="match status" value="1"/>
</dbReference>
<dbReference type="InterPro" id="IPR007367">
    <property type="entry name" value="DUF433"/>
</dbReference>
<sequence>MVPQVGNLHGVSGRIRRSEAVVEHRRYACSVSRITFDPNQCGGRPCIRGMRIRVSDILELLAAGETEDSILEDYPYLEREDIRACLAFAAAEADHPILRTAS</sequence>
<dbReference type="RefSeq" id="WP_138455465.1">
    <property type="nucleotide sequence ID" value="NZ_VBUU01000004.1"/>
</dbReference>
<organism evidence="1 2">
    <name type="scientific">Nocardia cyriacigeorgica</name>
    <dbReference type="NCBI Taxonomy" id="135487"/>
    <lineage>
        <taxon>Bacteria</taxon>
        <taxon>Bacillati</taxon>
        <taxon>Actinomycetota</taxon>
        <taxon>Actinomycetes</taxon>
        <taxon>Mycobacteriales</taxon>
        <taxon>Nocardiaceae</taxon>
        <taxon>Nocardia</taxon>
    </lineage>
</organism>
<dbReference type="Pfam" id="PF04255">
    <property type="entry name" value="DUF433"/>
    <property type="match status" value="1"/>
</dbReference>
<dbReference type="SUPFAM" id="SSF46689">
    <property type="entry name" value="Homeodomain-like"/>
    <property type="match status" value="1"/>
</dbReference>
<evidence type="ECO:0000313" key="1">
    <source>
        <dbReference type="EMBL" id="TLG14833.1"/>
    </source>
</evidence>
<gene>
    <name evidence="1" type="ORF">FEK35_06645</name>
</gene>
<dbReference type="InterPro" id="IPR009057">
    <property type="entry name" value="Homeodomain-like_sf"/>
</dbReference>
<dbReference type="Proteomes" id="UP000308349">
    <property type="component" value="Unassembled WGS sequence"/>
</dbReference>
<comment type="caution">
    <text evidence="1">The sequence shown here is derived from an EMBL/GenBank/DDBJ whole genome shotgun (WGS) entry which is preliminary data.</text>
</comment>
<dbReference type="Gene3D" id="1.10.10.10">
    <property type="entry name" value="Winged helix-like DNA-binding domain superfamily/Winged helix DNA-binding domain"/>
    <property type="match status" value="1"/>
</dbReference>
<name>A0A5R8PJA8_9NOCA</name>
<reference evidence="1 2" key="1">
    <citation type="submission" date="2019-05" db="EMBL/GenBank/DDBJ databases">
        <title>Genomes sequences of two Nocardia cyriacigeorgica environmental isolates, type strains Nocardia asteroides ATCC 19247 and Nocardia cyriacigeorgica DSM 44484.</title>
        <authorList>
            <person name="Vautrin F."/>
            <person name="Bergeron E."/>
            <person name="Dubost A."/>
            <person name="Abrouk D."/>
            <person name="Rodriguez Nava V."/>
            <person name="Pujic P."/>
        </authorList>
    </citation>
    <scope>NUCLEOTIDE SEQUENCE [LARGE SCALE GENOMIC DNA]</scope>
    <source>
        <strain evidence="1 2">EML 1456</strain>
    </source>
</reference>
<protein>
    <submittedName>
        <fullName evidence="1">DUF433 domain-containing protein</fullName>
    </submittedName>
</protein>
<dbReference type="PANTHER" id="PTHR34849:SF3">
    <property type="entry name" value="SSR2962 PROTEIN"/>
    <property type="match status" value="1"/>
</dbReference>
<evidence type="ECO:0000313" key="2">
    <source>
        <dbReference type="Proteomes" id="UP000308349"/>
    </source>
</evidence>
<dbReference type="AlphaFoldDB" id="A0A5R8PJA8"/>
<dbReference type="EMBL" id="VBUU01000004">
    <property type="protein sequence ID" value="TLG14833.1"/>
    <property type="molecule type" value="Genomic_DNA"/>
</dbReference>
<dbReference type="InterPro" id="IPR036388">
    <property type="entry name" value="WH-like_DNA-bd_sf"/>
</dbReference>